<evidence type="ECO:0000256" key="1">
    <source>
        <dbReference type="SAM" id="Coils"/>
    </source>
</evidence>
<keyword evidence="2" id="KW-1133">Transmembrane helix</keyword>
<keyword evidence="2" id="KW-0472">Membrane</keyword>
<sequence length="759" mass="83849">MRRLRRLIAEQHGAVSIYLLLVLVPIFLFCALLIDFARIQVSEKEAENAVKTGVRSTLSSFSPALHAYGLYALAQPEEQEKALFFRAVEGNLSGSLGPSSFQFIDQKLEKDNSTLTSDYSLGSHSILKQQILEEMKYRAPIIYSLEIADKFKKTNLANVMGQASQFGQNAAKIEKLLEERDAQLDKAWSKWSAIYQKAATIQPFYETHLADLNALSDKVGIHTVEGVKRSIQDAKKEIDDLDDDLDRIDSRIDSWRQAGAGAAGAISSLRDKRKDIIEKIQQLYAKIKDWEKLLDDLLEYAKLLAALKLKSSDDADQLQELIKAFEEALNQAKTANDQLNDELRAVQTQNASSAAMDANQSFQSIHLISRAELDDYGSKASAVVATFSGLKSQLAAVVLFDQGNYKNAKTTLQSFWKQAQDLQASQGAKETERNRYRSAVATSKKEQRNKAQAYLDQATQVLGICSVSGADAMKEKYITLQGNPSKGSKGYYQAYLEANQAGSPTQPVPVIELDNADKAGASAMKLIGGLTDLLVDVRDEFYVDEFAVSKFSYRTLGLEKDKNGQPKASQELSQPAKHALVNQELEYLLYGAGSCSGNYSLAYAEMFAFRLAIGTAEALLEPKNEMLNVGSPLLVFLAAVAEGAMQAQQDMTKLVQGGMVPLSKKLGSFFEMSYKDYLRLFFLLHSRDEVMLARMQALIQLNTGQDLLQTSTYISGTATTSIKLWFLPGLMKQLGKTGLSSCQVEQGRCLITKTGVMAY</sequence>
<keyword evidence="4" id="KW-1185">Reference proteome</keyword>
<dbReference type="Gene3D" id="1.20.58.60">
    <property type="match status" value="1"/>
</dbReference>
<evidence type="ECO:0000313" key="3">
    <source>
        <dbReference type="EMBL" id="UQZ81621.1"/>
    </source>
</evidence>
<dbReference type="Proteomes" id="UP001057134">
    <property type="component" value="Chromosome"/>
</dbReference>
<gene>
    <name evidence="3" type="primary">smc_1</name>
    <name evidence="3" type="ORF">SK3146_00777</name>
</gene>
<keyword evidence="2" id="KW-0812">Transmembrane</keyword>
<feature type="transmembrane region" description="Helical" evidence="2">
    <location>
        <begin position="12"/>
        <end position="34"/>
    </location>
</feature>
<evidence type="ECO:0000256" key="2">
    <source>
        <dbReference type="SAM" id="Phobius"/>
    </source>
</evidence>
<accession>A0ABY4RGP6</accession>
<reference evidence="3" key="1">
    <citation type="submission" date="2018-02" db="EMBL/GenBank/DDBJ databases">
        <authorList>
            <person name="Kim S.-K."/>
            <person name="Jung H.-I."/>
            <person name="Lee S.-W."/>
        </authorList>
    </citation>
    <scope>NUCLEOTIDE SEQUENCE</scope>
    <source>
        <strain evidence="3">SK3146</strain>
    </source>
</reference>
<evidence type="ECO:0000313" key="4">
    <source>
        <dbReference type="Proteomes" id="UP001057134"/>
    </source>
</evidence>
<reference evidence="3" key="2">
    <citation type="journal article" date="2021" name="J Anim Sci Technol">
        <title>Complete genome sequence of Paenibacillus konkukensis sp. nov. SK3146 as a potential probiotic strain.</title>
        <authorList>
            <person name="Jung H.I."/>
            <person name="Park S."/>
            <person name="Niu K.M."/>
            <person name="Lee S.W."/>
            <person name="Kothari D."/>
            <person name="Yi K.J."/>
            <person name="Kim S.K."/>
        </authorList>
    </citation>
    <scope>NUCLEOTIDE SEQUENCE</scope>
    <source>
        <strain evidence="3">SK3146</strain>
    </source>
</reference>
<dbReference type="SUPFAM" id="SSF46966">
    <property type="entry name" value="Spectrin repeat"/>
    <property type="match status" value="1"/>
</dbReference>
<organism evidence="3 4">
    <name type="scientific">Paenibacillus konkukensis</name>
    <dbReference type="NCBI Taxonomy" id="2020716"/>
    <lineage>
        <taxon>Bacteria</taxon>
        <taxon>Bacillati</taxon>
        <taxon>Bacillota</taxon>
        <taxon>Bacilli</taxon>
        <taxon>Bacillales</taxon>
        <taxon>Paenibacillaceae</taxon>
        <taxon>Paenibacillus</taxon>
    </lineage>
</organism>
<name>A0ABY4RGP6_9BACL</name>
<dbReference type="EMBL" id="CP027059">
    <property type="protein sequence ID" value="UQZ81621.1"/>
    <property type="molecule type" value="Genomic_DNA"/>
</dbReference>
<proteinExistence type="predicted"/>
<keyword evidence="1" id="KW-0175">Coiled coil</keyword>
<dbReference type="RefSeq" id="WP_249863849.1">
    <property type="nucleotide sequence ID" value="NZ_CP027059.1"/>
</dbReference>
<feature type="coiled-coil region" evidence="1">
    <location>
        <begin position="224"/>
        <end position="349"/>
    </location>
</feature>
<protein>
    <submittedName>
        <fullName evidence="3">Chromosome partition protein Smc</fullName>
    </submittedName>
</protein>